<comment type="caution">
    <text evidence="1">The sequence shown here is derived from an EMBL/GenBank/DDBJ whole genome shotgun (WGS) entry which is preliminary data.</text>
</comment>
<accession>A0A8H3M5M6</accession>
<evidence type="ECO:0000313" key="1">
    <source>
        <dbReference type="EMBL" id="GES98485.1"/>
    </source>
</evidence>
<dbReference type="AlphaFoldDB" id="A0A8H3M5M6"/>
<organism evidence="1 2">
    <name type="scientific">Rhizophagus clarus</name>
    <dbReference type="NCBI Taxonomy" id="94130"/>
    <lineage>
        <taxon>Eukaryota</taxon>
        <taxon>Fungi</taxon>
        <taxon>Fungi incertae sedis</taxon>
        <taxon>Mucoromycota</taxon>
        <taxon>Glomeromycotina</taxon>
        <taxon>Glomeromycetes</taxon>
        <taxon>Glomerales</taxon>
        <taxon>Glomeraceae</taxon>
        <taxon>Rhizophagus</taxon>
    </lineage>
</organism>
<gene>
    <name evidence="1" type="ORF">RCL2_002503200</name>
</gene>
<name>A0A8H3M5M6_9GLOM</name>
<dbReference type="EMBL" id="BLAL01000271">
    <property type="protein sequence ID" value="GES98485.1"/>
    <property type="molecule type" value="Genomic_DNA"/>
</dbReference>
<sequence>MLSIIPYNPLNFGNILCTGRPRKSLILQMSVSYSRLRTSSINIFNGFNDLSPGYKISEEASIINDVYGKRNTYINGWIDSLPALKFVELRVEQSDQE</sequence>
<reference evidence="1" key="1">
    <citation type="submission" date="2019-10" db="EMBL/GenBank/DDBJ databases">
        <title>Conservation and host-specific expression of non-tandemly repeated heterogenous ribosome RNA gene in arbuscular mycorrhizal fungi.</title>
        <authorList>
            <person name="Maeda T."/>
            <person name="Kobayashi Y."/>
            <person name="Nakagawa T."/>
            <person name="Ezawa T."/>
            <person name="Yamaguchi K."/>
            <person name="Bino T."/>
            <person name="Nishimoto Y."/>
            <person name="Shigenobu S."/>
            <person name="Kawaguchi M."/>
        </authorList>
    </citation>
    <scope>NUCLEOTIDE SEQUENCE</scope>
    <source>
        <strain evidence="1">HR1</strain>
    </source>
</reference>
<proteinExistence type="predicted"/>
<protein>
    <submittedName>
        <fullName evidence="1">Uncharacterized protein</fullName>
    </submittedName>
</protein>
<evidence type="ECO:0000313" key="2">
    <source>
        <dbReference type="Proteomes" id="UP000615446"/>
    </source>
</evidence>
<dbReference type="Proteomes" id="UP000615446">
    <property type="component" value="Unassembled WGS sequence"/>
</dbReference>